<dbReference type="InterPro" id="IPR002686">
    <property type="entry name" value="Transposase_17"/>
</dbReference>
<evidence type="ECO:0000313" key="2">
    <source>
        <dbReference type="EMBL" id="MBR7746111.1"/>
    </source>
</evidence>
<dbReference type="Gene3D" id="3.30.70.1290">
    <property type="entry name" value="Transposase IS200-like"/>
    <property type="match status" value="1"/>
</dbReference>
<dbReference type="InterPro" id="IPR036515">
    <property type="entry name" value="Transposase_17_sf"/>
</dbReference>
<dbReference type="GO" id="GO:0006313">
    <property type="term" value="P:DNA transposition"/>
    <property type="evidence" value="ECO:0007669"/>
    <property type="project" value="InterPro"/>
</dbReference>
<dbReference type="PANTHER" id="PTHR34322">
    <property type="entry name" value="TRANSPOSASE, Y1_TNP DOMAIN-CONTAINING"/>
    <property type="match status" value="1"/>
</dbReference>
<proteinExistence type="predicted"/>
<feature type="domain" description="Transposase IS200-like" evidence="1">
    <location>
        <begin position="9"/>
        <end position="123"/>
    </location>
</feature>
<reference evidence="2 3" key="1">
    <citation type="submission" date="2021-04" db="EMBL/GenBank/DDBJ databases">
        <title>novel species isolated from subtropical streams in China.</title>
        <authorList>
            <person name="Lu H."/>
        </authorList>
    </citation>
    <scope>NUCLEOTIDE SEQUENCE [LARGE SCALE GENOMIC DNA]</scope>
    <source>
        <strain evidence="2 3">BYS107W</strain>
    </source>
</reference>
<dbReference type="GO" id="GO:0003677">
    <property type="term" value="F:DNA binding"/>
    <property type="evidence" value="ECO:0007669"/>
    <property type="project" value="InterPro"/>
</dbReference>
<name>A0A941DDH1_9BURK</name>
<accession>A0A941DDH1</accession>
<protein>
    <submittedName>
        <fullName evidence="2">Transposase</fullName>
    </submittedName>
</protein>
<dbReference type="SMART" id="SM01321">
    <property type="entry name" value="Y1_Tnp"/>
    <property type="match status" value="1"/>
</dbReference>
<comment type="caution">
    <text evidence="2">The sequence shown here is derived from an EMBL/GenBank/DDBJ whole genome shotgun (WGS) entry which is preliminary data.</text>
</comment>
<sequence>MSRPLRLNFPGAVYHITSRGNARAAVYLGDEDKQYFLDLLVHCVEKFNWICHAYCLMDNHYHLLIETPDANLQIGMRQLNGVYTQQFNRRHARVGHVFQGRYKAILVDKDSYLLELCRYVVLNPVRAKMVDLPEQYGWSSYAAMMGARSEMPWLSTEWILSQFSSRKSNARKRYRQFVLEGIDQASPWGQLKGQVLLGGEDFVEALRPYIQDSEKMDEVPRAQRLLNRPALTELFEDREKLIKTQRDEKIKEAHLYHGYKLTEIGRFLGLHYSSVSRIVSGDR</sequence>
<dbReference type="SUPFAM" id="SSF143422">
    <property type="entry name" value="Transposase IS200-like"/>
    <property type="match status" value="1"/>
</dbReference>
<dbReference type="GO" id="GO:0004803">
    <property type="term" value="F:transposase activity"/>
    <property type="evidence" value="ECO:0007669"/>
    <property type="project" value="InterPro"/>
</dbReference>
<dbReference type="EMBL" id="JAGSPM010000003">
    <property type="protein sequence ID" value="MBR7746111.1"/>
    <property type="molecule type" value="Genomic_DNA"/>
</dbReference>
<dbReference type="RefSeq" id="WP_212683485.1">
    <property type="nucleotide sequence ID" value="NZ_JAGSPM010000003.1"/>
</dbReference>
<organism evidence="2 3">
    <name type="scientific">Undibacterium baiyunense</name>
    <dbReference type="NCBI Taxonomy" id="2828731"/>
    <lineage>
        <taxon>Bacteria</taxon>
        <taxon>Pseudomonadati</taxon>
        <taxon>Pseudomonadota</taxon>
        <taxon>Betaproteobacteria</taxon>
        <taxon>Burkholderiales</taxon>
        <taxon>Oxalobacteraceae</taxon>
        <taxon>Undibacterium</taxon>
    </lineage>
</organism>
<dbReference type="AlphaFoldDB" id="A0A941DDH1"/>
<gene>
    <name evidence="2" type="ORF">KDM92_05920</name>
</gene>
<dbReference type="Proteomes" id="UP000680158">
    <property type="component" value="Unassembled WGS sequence"/>
</dbReference>
<keyword evidence="3" id="KW-1185">Reference proteome</keyword>
<evidence type="ECO:0000313" key="3">
    <source>
        <dbReference type="Proteomes" id="UP000680158"/>
    </source>
</evidence>
<evidence type="ECO:0000259" key="1">
    <source>
        <dbReference type="SMART" id="SM01321"/>
    </source>
</evidence>
<dbReference type="PANTHER" id="PTHR34322:SF2">
    <property type="entry name" value="TRANSPOSASE IS200-LIKE DOMAIN-CONTAINING PROTEIN"/>
    <property type="match status" value="1"/>
</dbReference>
<dbReference type="Pfam" id="PF01797">
    <property type="entry name" value="Y1_Tnp"/>
    <property type="match status" value="1"/>
</dbReference>